<reference evidence="1 2" key="1">
    <citation type="submission" date="2021-01" db="EMBL/GenBank/DDBJ databases">
        <title>Whole genome shotgun sequence of Planotetraspora kaengkrachanensis NBRC 104272.</title>
        <authorList>
            <person name="Komaki H."/>
            <person name="Tamura T."/>
        </authorList>
    </citation>
    <scope>NUCLEOTIDE SEQUENCE [LARGE SCALE GENOMIC DNA]</scope>
    <source>
        <strain evidence="1 2">NBRC 104272</strain>
    </source>
</reference>
<protein>
    <submittedName>
        <fullName evidence="1">Uncharacterized protein</fullName>
    </submittedName>
</protein>
<accession>A0A8J3LXG0</accession>
<sequence length="257" mass="28438">MVSPHLRRFLDELARWSDPMPVDWIKRNARAVDRAGVETDASDEAIDAMIAFEQRYGGLWFPALGPNGMEYGLDGEATVYCTAEGWAFPGILDGDWTWAVEILSDGRAGMTLADKPLRVLNRSIDQRLEAHALAVAVRHWPHLILELATPRGMVPVLADASLPSPADEASGPADLWWFDDVSAIHLQLDNWWTHDHDIWIARCLSKEATGLGRLKELLLSGMTGFLEPGEVWCSLCNRLAPSAGRGRHNPDPDSKAP</sequence>
<evidence type="ECO:0000313" key="2">
    <source>
        <dbReference type="Proteomes" id="UP000630097"/>
    </source>
</evidence>
<dbReference type="AlphaFoldDB" id="A0A8J3LXG0"/>
<organism evidence="1 2">
    <name type="scientific">Planotetraspora kaengkrachanensis</name>
    <dbReference type="NCBI Taxonomy" id="575193"/>
    <lineage>
        <taxon>Bacteria</taxon>
        <taxon>Bacillati</taxon>
        <taxon>Actinomycetota</taxon>
        <taxon>Actinomycetes</taxon>
        <taxon>Streptosporangiales</taxon>
        <taxon>Streptosporangiaceae</taxon>
        <taxon>Planotetraspora</taxon>
    </lineage>
</organism>
<gene>
    <name evidence="1" type="ORF">Pka01_16120</name>
</gene>
<dbReference type="EMBL" id="BONV01000004">
    <property type="protein sequence ID" value="GIG78485.1"/>
    <property type="molecule type" value="Genomic_DNA"/>
</dbReference>
<comment type="caution">
    <text evidence="1">The sequence shown here is derived from an EMBL/GenBank/DDBJ whole genome shotgun (WGS) entry which is preliminary data.</text>
</comment>
<name>A0A8J3LXG0_9ACTN</name>
<evidence type="ECO:0000313" key="1">
    <source>
        <dbReference type="EMBL" id="GIG78485.1"/>
    </source>
</evidence>
<proteinExistence type="predicted"/>
<keyword evidence="2" id="KW-1185">Reference proteome</keyword>
<dbReference type="Proteomes" id="UP000630097">
    <property type="component" value="Unassembled WGS sequence"/>
</dbReference>